<dbReference type="STRING" id="930146.SAMN05192533_11438"/>
<dbReference type="OrthoDB" id="2649700at2"/>
<gene>
    <name evidence="1" type="ORF">SAMN05192533_11438</name>
</gene>
<keyword evidence="2" id="KW-1185">Reference proteome</keyword>
<evidence type="ECO:0008006" key="3">
    <source>
        <dbReference type="Google" id="ProtNLM"/>
    </source>
</evidence>
<dbReference type="RefSeq" id="WP_090748884.1">
    <property type="nucleotide sequence ID" value="NZ_FOBW01000014.1"/>
</dbReference>
<dbReference type="Proteomes" id="UP000198553">
    <property type="component" value="Unassembled WGS sequence"/>
</dbReference>
<name>A0A1H8GZW8_9BACI</name>
<accession>A0A1H8GZW8</accession>
<evidence type="ECO:0000313" key="1">
    <source>
        <dbReference type="EMBL" id="SEN49543.1"/>
    </source>
</evidence>
<organism evidence="1 2">
    <name type="scientific">Mesobacillus persicus</name>
    <dbReference type="NCBI Taxonomy" id="930146"/>
    <lineage>
        <taxon>Bacteria</taxon>
        <taxon>Bacillati</taxon>
        <taxon>Bacillota</taxon>
        <taxon>Bacilli</taxon>
        <taxon>Bacillales</taxon>
        <taxon>Bacillaceae</taxon>
        <taxon>Mesobacillus</taxon>
    </lineage>
</organism>
<sequence>MNISIIDIALLALVVYLLFKISKLEHRIQAMTYTINQLSDKVKLPEPPVNKELRKLIKEGKEVEAIREARRAFGLSLVEGKQYIDDLKTKK</sequence>
<protein>
    <recommendedName>
        <fullName evidence="3">Ribosomal protein L7/L12 C-terminal domain-containing protein</fullName>
    </recommendedName>
</protein>
<evidence type="ECO:0000313" key="2">
    <source>
        <dbReference type="Proteomes" id="UP000198553"/>
    </source>
</evidence>
<reference evidence="2" key="1">
    <citation type="submission" date="2016-10" db="EMBL/GenBank/DDBJ databases">
        <authorList>
            <person name="Varghese N."/>
            <person name="Submissions S."/>
        </authorList>
    </citation>
    <scope>NUCLEOTIDE SEQUENCE [LARGE SCALE GENOMIC DNA]</scope>
    <source>
        <strain evidence="2">B48,IBRC-M 10115,DSM 25386,CECT 8001</strain>
    </source>
</reference>
<proteinExistence type="predicted"/>
<dbReference type="AlphaFoldDB" id="A0A1H8GZW8"/>
<dbReference type="EMBL" id="FOBW01000014">
    <property type="protein sequence ID" value="SEN49543.1"/>
    <property type="molecule type" value="Genomic_DNA"/>
</dbReference>